<feature type="compositionally biased region" description="Polar residues" evidence="12">
    <location>
        <begin position="1763"/>
        <end position="1772"/>
    </location>
</feature>
<feature type="region of interest" description="Disordered" evidence="12">
    <location>
        <begin position="1537"/>
        <end position="1569"/>
    </location>
</feature>
<feature type="region of interest" description="Disordered" evidence="12">
    <location>
        <begin position="613"/>
        <end position="720"/>
    </location>
</feature>
<feature type="compositionally biased region" description="Low complexity" evidence="12">
    <location>
        <begin position="394"/>
        <end position="407"/>
    </location>
</feature>
<feature type="compositionally biased region" description="Pro residues" evidence="12">
    <location>
        <begin position="1965"/>
        <end position="1979"/>
    </location>
</feature>
<dbReference type="GO" id="GO:0005524">
    <property type="term" value="F:ATP binding"/>
    <property type="evidence" value="ECO:0007669"/>
    <property type="project" value="UniProtKB-UniRule"/>
</dbReference>
<dbReference type="PANTHER" id="PTHR37739">
    <property type="entry name" value="KINESIN-LIKE PROTEIN KIN-12D"/>
    <property type="match status" value="1"/>
</dbReference>
<feature type="coiled-coil region" evidence="11">
    <location>
        <begin position="1403"/>
        <end position="1430"/>
    </location>
</feature>
<keyword evidence="4 10" id="KW-0547">Nucleotide-binding</keyword>
<keyword evidence="15" id="KW-1185">Reference proteome</keyword>
<dbReference type="SMART" id="SM00129">
    <property type="entry name" value="KISc"/>
    <property type="match status" value="1"/>
</dbReference>
<evidence type="ECO:0000256" key="6">
    <source>
        <dbReference type="ARBA" id="ARBA00023054"/>
    </source>
</evidence>
<feature type="compositionally biased region" description="Low complexity" evidence="12">
    <location>
        <begin position="1680"/>
        <end position="1718"/>
    </location>
</feature>
<feature type="binding site" evidence="10">
    <location>
        <begin position="102"/>
        <end position="109"/>
    </location>
    <ligand>
        <name>ATP</name>
        <dbReference type="ChEBI" id="CHEBI:30616"/>
    </ligand>
</feature>
<evidence type="ECO:0000256" key="5">
    <source>
        <dbReference type="ARBA" id="ARBA00022840"/>
    </source>
</evidence>
<evidence type="ECO:0000256" key="3">
    <source>
        <dbReference type="ARBA" id="ARBA00022701"/>
    </source>
</evidence>
<feature type="coiled-coil region" evidence="11">
    <location>
        <begin position="482"/>
        <end position="574"/>
    </location>
</feature>
<feature type="compositionally biased region" description="Low complexity" evidence="12">
    <location>
        <begin position="1617"/>
        <end position="1628"/>
    </location>
</feature>
<dbReference type="GO" id="GO:0000278">
    <property type="term" value="P:mitotic cell cycle"/>
    <property type="evidence" value="ECO:0007669"/>
    <property type="project" value="UniProtKB-ARBA"/>
</dbReference>
<comment type="similarity">
    <text evidence="9">Belongs to the TRAFAC class myosin-kinesin ATPase superfamily. Kinesin family. KIN-12 subfamily.</text>
</comment>
<feature type="compositionally biased region" description="Polar residues" evidence="12">
    <location>
        <begin position="1555"/>
        <end position="1569"/>
    </location>
</feature>
<dbReference type="EMBL" id="JAAAJB010000014">
    <property type="protein sequence ID" value="KAG0269985.1"/>
    <property type="molecule type" value="Genomic_DNA"/>
</dbReference>
<feature type="compositionally biased region" description="Low complexity" evidence="12">
    <location>
        <begin position="1657"/>
        <end position="1669"/>
    </location>
</feature>
<dbReference type="GO" id="GO:0005819">
    <property type="term" value="C:spindle"/>
    <property type="evidence" value="ECO:0007669"/>
    <property type="project" value="UniProtKB-SubCell"/>
</dbReference>
<keyword evidence="6 11" id="KW-0175">Coiled coil</keyword>
<evidence type="ECO:0000256" key="8">
    <source>
        <dbReference type="ARBA" id="ARBA00023212"/>
    </source>
</evidence>
<feature type="compositionally biased region" description="Low complexity" evidence="12">
    <location>
        <begin position="703"/>
        <end position="713"/>
    </location>
</feature>
<accession>A0A9P6QL40</accession>
<dbReference type="InterPro" id="IPR001752">
    <property type="entry name" value="Kinesin_motor_dom"/>
</dbReference>
<evidence type="ECO:0000256" key="9">
    <source>
        <dbReference type="ARBA" id="ARBA00034488"/>
    </source>
</evidence>
<feature type="region of interest" description="Disordered" evidence="12">
    <location>
        <begin position="393"/>
        <end position="412"/>
    </location>
</feature>
<feature type="region of interest" description="Disordered" evidence="12">
    <location>
        <begin position="1584"/>
        <end position="1985"/>
    </location>
</feature>
<dbReference type="GO" id="GO:0005874">
    <property type="term" value="C:microtubule"/>
    <property type="evidence" value="ECO:0007669"/>
    <property type="project" value="UniProtKB-KW"/>
</dbReference>
<feature type="compositionally biased region" description="Acidic residues" evidence="12">
    <location>
        <begin position="1923"/>
        <end position="1934"/>
    </location>
</feature>
<evidence type="ECO:0000259" key="13">
    <source>
        <dbReference type="PROSITE" id="PS50067"/>
    </source>
</evidence>
<feature type="compositionally biased region" description="Low complexity" evidence="12">
    <location>
        <begin position="1773"/>
        <end position="1798"/>
    </location>
</feature>
<evidence type="ECO:0000256" key="10">
    <source>
        <dbReference type="PROSITE-ProRule" id="PRU00283"/>
    </source>
</evidence>
<dbReference type="Gene3D" id="3.40.850.10">
    <property type="entry name" value="Kinesin motor domain"/>
    <property type="match status" value="1"/>
</dbReference>
<keyword evidence="2" id="KW-0963">Cytoplasm</keyword>
<dbReference type="Pfam" id="PF00225">
    <property type="entry name" value="Kinesin"/>
    <property type="match status" value="1"/>
</dbReference>
<evidence type="ECO:0000256" key="1">
    <source>
        <dbReference type="ARBA" id="ARBA00004186"/>
    </source>
</evidence>
<evidence type="ECO:0000256" key="4">
    <source>
        <dbReference type="ARBA" id="ARBA00022741"/>
    </source>
</evidence>
<dbReference type="FunFam" id="3.40.850.10:FF:000034">
    <property type="entry name" value="Kinesin family member 15"/>
    <property type="match status" value="1"/>
</dbReference>
<dbReference type="GO" id="GO:0005829">
    <property type="term" value="C:cytosol"/>
    <property type="evidence" value="ECO:0007669"/>
    <property type="project" value="UniProtKB-ARBA"/>
</dbReference>
<keyword evidence="5 10" id="KW-0067">ATP-binding</keyword>
<keyword evidence="3" id="KW-0493">Microtubule</keyword>
<feature type="compositionally biased region" description="Basic and acidic residues" evidence="12">
    <location>
        <begin position="978"/>
        <end position="992"/>
    </location>
</feature>
<dbReference type="InterPro" id="IPR036961">
    <property type="entry name" value="Kinesin_motor_dom_sf"/>
</dbReference>
<reference evidence="14" key="1">
    <citation type="journal article" date="2020" name="Fungal Divers.">
        <title>Resolving the Mortierellaceae phylogeny through synthesis of multi-gene phylogenetics and phylogenomics.</title>
        <authorList>
            <person name="Vandepol N."/>
            <person name="Liber J."/>
            <person name="Desiro A."/>
            <person name="Na H."/>
            <person name="Kennedy M."/>
            <person name="Barry K."/>
            <person name="Grigoriev I.V."/>
            <person name="Miller A.N."/>
            <person name="O'Donnell K."/>
            <person name="Stajich J.E."/>
            <person name="Bonito G."/>
        </authorList>
    </citation>
    <scope>NUCLEOTIDE SEQUENCE</scope>
    <source>
        <strain evidence="14">BC1065</strain>
    </source>
</reference>
<dbReference type="PRINTS" id="PR00380">
    <property type="entry name" value="KINESINHEAVY"/>
</dbReference>
<feature type="region of interest" description="Disordered" evidence="12">
    <location>
        <begin position="976"/>
        <end position="995"/>
    </location>
</feature>
<dbReference type="InterPro" id="IPR027417">
    <property type="entry name" value="P-loop_NTPase"/>
</dbReference>
<dbReference type="GO" id="GO:0008017">
    <property type="term" value="F:microtubule binding"/>
    <property type="evidence" value="ECO:0007669"/>
    <property type="project" value="InterPro"/>
</dbReference>
<evidence type="ECO:0000256" key="11">
    <source>
        <dbReference type="SAM" id="Coils"/>
    </source>
</evidence>
<feature type="compositionally biased region" description="Gly residues" evidence="12">
    <location>
        <begin position="1818"/>
        <end position="1829"/>
    </location>
</feature>
<dbReference type="InterPro" id="IPR019821">
    <property type="entry name" value="Kinesin_motor_CS"/>
</dbReference>
<proteinExistence type="inferred from homology"/>
<name>A0A9P6QL40_9FUNG</name>
<evidence type="ECO:0000256" key="12">
    <source>
        <dbReference type="SAM" id="MobiDB-lite"/>
    </source>
</evidence>
<dbReference type="Proteomes" id="UP000807716">
    <property type="component" value="Unassembled WGS sequence"/>
</dbReference>
<dbReference type="PROSITE" id="PS50067">
    <property type="entry name" value="KINESIN_MOTOR_2"/>
    <property type="match status" value="1"/>
</dbReference>
<dbReference type="PROSITE" id="PS00411">
    <property type="entry name" value="KINESIN_MOTOR_1"/>
    <property type="match status" value="1"/>
</dbReference>
<evidence type="ECO:0000256" key="7">
    <source>
        <dbReference type="ARBA" id="ARBA00023175"/>
    </source>
</evidence>
<comment type="subcellular location">
    <subcellularLocation>
        <location evidence="1">Cytoplasm</location>
        <location evidence="1">Cytoskeleton</location>
        <location evidence="1">Spindle</location>
    </subcellularLocation>
</comment>
<feature type="compositionally biased region" description="Low complexity" evidence="12">
    <location>
        <begin position="1835"/>
        <end position="1880"/>
    </location>
</feature>
<dbReference type="PANTHER" id="PTHR37739:SF8">
    <property type="entry name" value="KINESIN-LIKE PROTEIN KIN-12D"/>
    <property type="match status" value="1"/>
</dbReference>
<comment type="caution">
    <text evidence="14">The sequence shown here is derived from an EMBL/GenBank/DDBJ whole genome shotgun (WGS) entry which is preliminary data.</text>
</comment>
<feature type="compositionally biased region" description="Low complexity" evidence="12">
    <location>
        <begin position="614"/>
        <end position="626"/>
    </location>
</feature>
<evidence type="ECO:0000313" key="15">
    <source>
        <dbReference type="Proteomes" id="UP000807716"/>
    </source>
</evidence>
<keyword evidence="8" id="KW-0206">Cytoskeleton</keyword>
<dbReference type="OrthoDB" id="3176171at2759"/>
<dbReference type="GO" id="GO:0007018">
    <property type="term" value="P:microtubule-based movement"/>
    <property type="evidence" value="ECO:0007669"/>
    <property type="project" value="InterPro"/>
</dbReference>
<feature type="compositionally biased region" description="Polar residues" evidence="12">
    <location>
        <begin position="639"/>
        <end position="648"/>
    </location>
</feature>
<organism evidence="14 15">
    <name type="scientific">Actinomortierella ambigua</name>
    <dbReference type="NCBI Taxonomy" id="1343610"/>
    <lineage>
        <taxon>Eukaryota</taxon>
        <taxon>Fungi</taxon>
        <taxon>Fungi incertae sedis</taxon>
        <taxon>Mucoromycota</taxon>
        <taxon>Mortierellomycotina</taxon>
        <taxon>Mortierellomycetes</taxon>
        <taxon>Mortierellales</taxon>
        <taxon>Mortierellaceae</taxon>
        <taxon>Actinomortierella</taxon>
    </lineage>
</organism>
<dbReference type="InterPro" id="IPR044986">
    <property type="entry name" value="KIF15/KIN-12"/>
</dbReference>
<feature type="region of interest" description="Disordered" evidence="12">
    <location>
        <begin position="1347"/>
        <end position="1400"/>
    </location>
</feature>
<protein>
    <submittedName>
        <fullName evidence="14">Kinesin-like protein kif15</fullName>
    </submittedName>
</protein>
<evidence type="ECO:0000313" key="14">
    <source>
        <dbReference type="EMBL" id="KAG0269985.1"/>
    </source>
</evidence>
<feature type="compositionally biased region" description="Basic and acidic residues" evidence="12">
    <location>
        <begin position="1935"/>
        <end position="1960"/>
    </location>
</feature>
<sequence length="2096" mass="232623">MENVKVYVRVRPPNERELVSETYTGSSTTITSSQGSSTQPTISIHASNHVVITGGGGSKSDMFTYDCVGDEGTTQEQVFNDVGKRIVEQCVQGYNGTIFAYGQTGSGKTYTMQGPTPRPCVTDRESFDLRGIIPRCLEYLFELISKEEMLNTSVKYLCKASYIEIYNEAIYDLLDNSNVPRSTREDIKRGVYVDGICEESIDSPDDAFRLFEQGAANRHISATSMNRESSRSHTVLTLTIQSMTFRDGVHHIRESRFNLVDLAGSERQKLAQTEGMRLKEASNINKSLLCLGTVINALVEIASGNSRHVHYRDSKLTFLLKDSLGGNSNTFIIANVSPSPLCYQESLSTLRFAQRAKMIKNKAVVNEDIQGNVNELRAEIHRLKAQLSSNSVLSGSRAPASSGTSSSLLDDDNNEGYRRVRWLLVATEERLQKEQAAHLETQRKAFLLDDACKAREKQVQSSQLTLKLRDATIAQYRKGLTAQAMETERGVWEQEVAQLKRQLDFNPEVLKLRAENLALRDLLRKYEQLQEKLEDHEEAGKKEKEYQMNLSQHLVAVEHENAALRDKLAKEQEEDQFRFRLADEENIMHESPPNLRSSSDVGVMSLMTATGRVSTSSSSVSLSSSSMVTPDNARRFSSDTKSLLQRVTQSRKEELRRLSGSLKNSLGGGRESCGAGHGDDSPTSFGDVGSLGPTPPSWKQMMSSTTSTSNNNNTGGGENLSESLMADALMHSEDTVEMTLLKRDVDRLKDENAMLLDDKKELESELSAAGFQLLTLEKSLEEVTRQAEEFARNLQEAQAQAQEQAHQQQQAQKQASNQIVENLKRDLQEHVRLMEEMQQVSLAVEEEQNRLRDKLQLVEAKAAQQDQLLEEKHKKLEEMQREATVADAELKTLRDQLATADEKVEFVQQEIQKLRQASLQHEADTLLLREQLQETQDRLSAKEHALQEAQRQATQALEDLRQQWASKEEATAAAAVETLREQQEKLREEAESTQRALETQLEELRDKVASAEAELKTREATWQGSLEEQQRQVQMLKTQQEQATEQLEQQQAQAKLQAQEHEQTLQDKAGLEAKIEELQATHQQLSTQLEEAKLELQRTHLALQQAEWDKKRFESIKRDLREKHHASQRKLAETEHRLEGMRDEQRTAEAETRAIQEELEQQLHKTQSDLAVKVQETLHLEAYRKRFRELRAQFEGLGQTALSERARQEASFQEKELQRVMELEKMQETLEQYQVKQSQLEASLALAQEVNEQAQTLHEQVLEETKAGTRKIAEEMEKKLMELEAQRQEAEKQVEQLLEKEHHQTLSIQSIEEECLHLKEKIQEAEQRLLEERERYEKVERELEEARRMGAMAQPESHQVDATPDTSEDQISESSALAAGRPSLQPDFRTQQGVGSDEEAIKRQQLKEQLETQRQLLMRMKQEQQALIRQQQVEQRDKTMALFEGLATENNKLMEQVRDLGLVNERMMKHQNPKQKLQYHVKIKQENNELRIENQRLMFRAIELEERLGNKENVESLRKQAWAVHGDTPMLVARVRMNESTTTTTTPTTSDKGESSSAHPKQPQQQLGSDDTAMMDCLEVPEVAAASREPLRSKSTPPGVSTTTGGGGVITGRKRPSSSVVTTAPPSTRQRKLSTASSSMSAMEDHHHLPPPSPALSSTSSSTTTTTTTRGEGSARARAKAAADAALALKQAAGRSGSALSSGSSSLSTATGASLSAASRRRAMTPSASTRSQRQQQQQRGFERAKSQPAQGLRAVRQGMGGSQLSKTATAGSTRQTTALSSTTTTTTTSSAIGSASAQRALVREARRQAAATAVTGSRGGGGGGGGGVVNRLFAPTAASRARAATPSSTPASSSSSSRAAAAAARASAPPTTPRRTSARLSSKGASGSGRGVGDQNMSDNKRMETGEEEGSFEVEQARVRDDDVDDDDNDDKEPDAPHKGNHDEETEDGHDVQVPRSRMEFLASPPPPPSLPLPPPATPSKMVSASASASVSAVSVAVSNETPSSPVSPTCPQSDIEIAELMELTNRTDGDEAVEEQRVMTCSANEMVVVVAANRFELDEGVTESAVETVETFMEVQEDVTGPLDDDVVLVKDGD</sequence>
<keyword evidence="7 10" id="KW-0505">Motor protein</keyword>
<evidence type="ECO:0000256" key="2">
    <source>
        <dbReference type="ARBA" id="ARBA00022490"/>
    </source>
</evidence>
<dbReference type="GO" id="GO:0003777">
    <property type="term" value="F:microtubule motor activity"/>
    <property type="evidence" value="ECO:0007669"/>
    <property type="project" value="InterPro"/>
</dbReference>
<dbReference type="SUPFAM" id="SSF52540">
    <property type="entry name" value="P-loop containing nucleoside triphosphate hydrolases"/>
    <property type="match status" value="1"/>
</dbReference>
<feature type="domain" description="Kinesin motor" evidence="13">
    <location>
        <begin position="3"/>
        <end position="359"/>
    </location>
</feature>
<gene>
    <name evidence="14" type="primary">KIF15</name>
    <name evidence="14" type="ORF">DFQ27_001246</name>
</gene>